<comment type="caution">
    <text evidence="2">The sequence shown here is derived from an EMBL/GenBank/DDBJ whole genome shotgun (WGS) entry which is preliminary data.</text>
</comment>
<evidence type="ECO:0000256" key="1">
    <source>
        <dbReference type="SAM" id="Phobius"/>
    </source>
</evidence>
<evidence type="ECO:0008006" key="4">
    <source>
        <dbReference type="Google" id="ProtNLM"/>
    </source>
</evidence>
<sequence length="342" mass="37396">MKQNGSAEALRLTDSWFRHNGLTYFVPEERVAVRAAMRPRRTVRVGLVVVVVAVAAGVALAWTTGDVGAAPALLLTLGVAAAGWYALTAMRFRPILVWAMGRTFGSLTRLLPMALRALPLLLLFMTFLFINAEVWEMSANLDLGALWLVTLLFAGSGVAFLLVRLPEEVDRIDDDVDAAFLTRTCRGTPLEAACAELVEDAREGRGTDPAELAQVTGFERWNLVLALLVIQATQVVLIAVAVFAFFLLFGAIVMTDGVQLGWTGQQSLHNLSWLPNVSGELVKVALFLAGFSSLYLTVSTVTDETYREQFFGTVLREIERAVGMRAVYLTLRARQTAQVTSE</sequence>
<feature type="transmembrane region" description="Helical" evidence="1">
    <location>
        <begin position="281"/>
        <end position="298"/>
    </location>
</feature>
<organism evidence="2 3">
    <name type="scientific">Nocardioides luteus</name>
    <dbReference type="NCBI Taxonomy" id="1844"/>
    <lineage>
        <taxon>Bacteria</taxon>
        <taxon>Bacillati</taxon>
        <taxon>Actinomycetota</taxon>
        <taxon>Actinomycetes</taxon>
        <taxon>Propionibacteriales</taxon>
        <taxon>Nocardioidaceae</taxon>
        <taxon>Nocardioides</taxon>
    </lineage>
</organism>
<reference evidence="2" key="1">
    <citation type="submission" date="2016-10" db="EMBL/GenBank/DDBJ databases">
        <title>Draft Genome Sequence of Nocardioides luteus Strain BAFB, an Alkane-Degrading Bacterium Isolated from JP-7 Polluted Soil.</title>
        <authorList>
            <person name="Brown L."/>
            <person name="Ruiz O.N."/>
            <person name="Gunasekera T."/>
        </authorList>
    </citation>
    <scope>NUCLEOTIDE SEQUENCE [LARGE SCALE GENOMIC DNA]</scope>
    <source>
        <strain evidence="2">BAFB</strain>
    </source>
</reference>
<feature type="transmembrane region" description="Helical" evidence="1">
    <location>
        <begin position="223"/>
        <end position="253"/>
    </location>
</feature>
<dbReference type="OrthoDB" id="5242179at2"/>
<evidence type="ECO:0000313" key="2">
    <source>
        <dbReference type="EMBL" id="OIJ24740.1"/>
    </source>
</evidence>
<keyword evidence="1" id="KW-0472">Membrane</keyword>
<accession>A0A1J4MZH2</accession>
<name>A0A1J4MZH2_9ACTN</name>
<feature type="transmembrane region" description="Helical" evidence="1">
    <location>
        <begin position="110"/>
        <end position="132"/>
    </location>
</feature>
<gene>
    <name evidence="2" type="ORF">UG56_021590</name>
</gene>
<proteinExistence type="predicted"/>
<dbReference type="STRING" id="1844.UG56_021590"/>
<feature type="transmembrane region" description="Helical" evidence="1">
    <location>
        <begin position="144"/>
        <end position="163"/>
    </location>
</feature>
<dbReference type="RefSeq" id="WP_045551659.1">
    <property type="nucleotide sequence ID" value="NZ_JZDQ02000034.1"/>
</dbReference>
<keyword evidence="1" id="KW-1133">Transmembrane helix</keyword>
<feature type="transmembrane region" description="Helical" evidence="1">
    <location>
        <begin position="68"/>
        <end position="89"/>
    </location>
</feature>
<dbReference type="EMBL" id="JZDQ02000034">
    <property type="protein sequence ID" value="OIJ24740.1"/>
    <property type="molecule type" value="Genomic_DNA"/>
</dbReference>
<evidence type="ECO:0000313" key="3">
    <source>
        <dbReference type="Proteomes" id="UP000033772"/>
    </source>
</evidence>
<feature type="transmembrane region" description="Helical" evidence="1">
    <location>
        <begin position="43"/>
        <end position="62"/>
    </location>
</feature>
<dbReference type="AlphaFoldDB" id="A0A1J4MZH2"/>
<protein>
    <recommendedName>
        <fullName evidence="4">Integral membrane protein</fullName>
    </recommendedName>
</protein>
<dbReference type="Proteomes" id="UP000033772">
    <property type="component" value="Unassembled WGS sequence"/>
</dbReference>
<keyword evidence="3" id="KW-1185">Reference proteome</keyword>
<keyword evidence="1" id="KW-0812">Transmembrane</keyword>